<feature type="domain" description="DUF4218" evidence="2">
    <location>
        <begin position="89"/>
        <end position="154"/>
    </location>
</feature>
<reference evidence="3" key="1">
    <citation type="submission" date="2023-08" db="EMBL/GenBank/DDBJ databases">
        <title>A de novo genome assembly of Solanum verrucosum Schlechtendal, a Mexican diploid species geographically isolated from the other diploid A-genome species in potato relatives.</title>
        <authorList>
            <person name="Hosaka K."/>
        </authorList>
    </citation>
    <scope>NUCLEOTIDE SEQUENCE</scope>
    <source>
        <tissue evidence="3">Young leaves</tissue>
    </source>
</reference>
<keyword evidence="4" id="KW-1185">Reference proteome</keyword>
<dbReference type="AlphaFoldDB" id="A0AAF0U3S9"/>
<accession>A0AAF0U3S9</accession>
<gene>
    <name evidence="3" type="ORF">MTR67_032039</name>
</gene>
<feature type="region of interest" description="Disordered" evidence="1">
    <location>
        <begin position="345"/>
        <end position="388"/>
    </location>
</feature>
<dbReference type="PANTHER" id="PTHR48258">
    <property type="entry name" value="DUF4218 DOMAIN-CONTAINING PROTEIN-RELATED"/>
    <property type="match status" value="1"/>
</dbReference>
<dbReference type="Proteomes" id="UP001234989">
    <property type="component" value="Chromosome 7"/>
</dbReference>
<name>A0AAF0U3S9_SOLVR</name>
<dbReference type="InterPro" id="IPR025452">
    <property type="entry name" value="DUF4218"/>
</dbReference>
<dbReference type="PANTHER" id="PTHR48258:SF4">
    <property type="entry name" value="DUF4216 DOMAIN-CONTAINING PROTEIN"/>
    <property type="match status" value="1"/>
</dbReference>
<organism evidence="3 4">
    <name type="scientific">Solanum verrucosum</name>
    <dbReference type="NCBI Taxonomy" id="315347"/>
    <lineage>
        <taxon>Eukaryota</taxon>
        <taxon>Viridiplantae</taxon>
        <taxon>Streptophyta</taxon>
        <taxon>Embryophyta</taxon>
        <taxon>Tracheophyta</taxon>
        <taxon>Spermatophyta</taxon>
        <taxon>Magnoliopsida</taxon>
        <taxon>eudicotyledons</taxon>
        <taxon>Gunneridae</taxon>
        <taxon>Pentapetalae</taxon>
        <taxon>asterids</taxon>
        <taxon>lamiids</taxon>
        <taxon>Solanales</taxon>
        <taxon>Solanaceae</taxon>
        <taxon>Solanoideae</taxon>
        <taxon>Solaneae</taxon>
        <taxon>Solanum</taxon>
    </lineage>
</organism>
<evidence type="ECO:0000313" key="3">
    <source>
        <dbReference type="EMBL" id="WMV38654.1"/>
    </source>
</evidence>
<evidence type="ECO:0000313" key="4">
    <source>
        <dbReference type="Proteomes" id="UP001234989"/>
    </source>
</evidence>
<evidence type="ECO:0000259" key="2">
    <source>
        <dbReference type="Pfam" id="PF13960"/>
    </source>
</evidence>
<dbReference type="Pfam" id="PF13960">
    <property type="entry name" value="DUF4218"/>
    <property type="match status" value="1"/>
</dbReference>
<protein>
    <recommendedName>
        <fullName evidence="2">DUF4218 domain-containing protein</fullName>
    </recommendedName>
</protein>
<proteinExistence type="predicted"/>
<dbReference type="EMBL" id="CP133618">
    <property type="protein sequence ID" value="WMV38654.1"/>
    <property type="molecule type" value="Genomic_DNA"/>
</dbReference>
<evidence type="ECO:0000256" key="1">
    <source>
        <dbReference type="SAM" id="MobiDB-lite"/>
    </source>
</evidence>
<sequence length="388" mass="45274">MDVKGKTKDNPKARMDLKEYCRRKELWLQELQNGKIVKPKAIFSFILDEKREIIEWGKNLRMPEGYASNLGKRADMNEGKLIAIYPKDLCSGKLLESSLDRMEENILVTTTKLEKIFPCGFFDVMEHLPIHLVQEARLGGPVQTRWMYPFERKRGFTDMEMQSAVTHILLNCPKIQSYVNLFVNTWGNEAIYTEFSKWLRNYVYDEYSIVQHLQLVKEVALGPESQVLAMNKYCVNGFKFQTEEVSRNKKTNNSGVYIQGDVDGTGQTIEYYGVIQEIIEVRDKADWWVVIKSKHVGRIEIDNVLDVAYQNDVAIVQQQVDVELETTLQHPQHILEEVSDDEILNFQEEISENEENESFDDEEWDDNENETTEDEEWENDGIETSEEK</sequence>